<gene>
    <name evidence="11" type="primary">MTR4</name>
    <name evidence="11" type="ORF">Q9L58_001296</name>
</gene>
<dbReference type="Gene3D" id="3.40.50.300">
    <property type="entry name" value="P-loop containing nucleotide triphosphate hydrolases"/>
    <property type="match status" value="2"/>
</dbReference>
<dbReference type="InterPro" id="IPR025696">
    <property type="entry name" value="Beta-barrel_MTR4"/>
</dbReference>
<dbReference type="InterPro" id="IPR014001">
    <property type="entry name" value="Helicase_ATP-bd"/>
</dbReference>
<keyword evidence="7" id="KW-0539">Nucleus</keyword>
<keyword evidence="5 11" id="KW-0347">Helicase</keyword>
<dbReference type="PANTHER" id="PTHR12131">
    <property type="entry name" value="ATP-DEPENDENT RNA AND DNA HELICASE"/>
    <property type="match status" value="1"/>
</dbReference>
<dbReference type="Pfam" id="PF21408">
    <property type="entry name" value="MTR4-like_stalk"/>
    <property type="match status" value="1"/>
</dbReference>
<dbReference type="Proteomes" id="UP001447188">
    <property type="component" value="Unassembled WGS sequence"/>
</dbReference>
<evidence type="ECO:0000256" key="5">
    <source>
        <dbReference type="ARBA" id="ARBA00022806"/>
    </source>
</evidence>
<comment type="subcellular location">
    <subcellularLocation>
        <location evidence="1">Nucleus</location>
    </subcellularLocation>
</comment>
<evidence type="ECO:0000256" key="1">
    <source>
        <dbReference type="ARBA" id="ARBA00004123"/>
    </source>
</evidence>
<keyword evidence="12" id="KW-1185">Reference proteome</keyword>
<keyword evidence="6" id="KW-0067">ATP-binding</keyword>
<comment type="similarity">
    <text evidence="2">Belongs to the helicase family. SKI2 subfamily.</text>
</comment>
<evidence type="ECO:0000259" key="9">
    <source>
        <dbReference type="PROSITE" id="PS51192"/>
    </source>
</evidence>
<dbReference type="Gene3D" id="2.40.30.300">
    <property type="match status" value="1"/>
</dbReference>
<accession>A0ABR3GV09</accession>
<name>A0ABR3GV09_9PEZI</name>
<evidence type="ECO:0000259" key="10">
    <source>
        <dbReference type="PROSITE" id="PS51194"/>
    </source>
</evidence>
<sequence length="1064" mass="120745">MFGGEELFEVFDNDAARVDDLSKKPRKEKDRFKKRYSNGSARPMEKDSDDSTSEPMILDTENGSGAAAKRQRREEDPITTDAFEIESVREVPASSGLGNQETEGQSIIIPHQVRHQVSLPTDYKYKPIENHEFADPPARKYDFELDPFQKTSVAAIERGESVLVSAHTSAGKTVVAEYAIAQSLRENQRVIYTSPIKALSNQKYREFTAEFGDVGLMTGDTTINPSATCLVMTTEILRSMLYRGSEVMREVQWVIFDEIHYMRDKARGVVWEETIILLPDKVRYVFLSATIPNAMQFAEWICKTHNQPCHVVYTDFRPTPLQNYFFPAGADGIHLVVDEKGVFREDNFQKAMGSLAEKQGDDPADINGRVNRAKKKWQTNKGANKSGPTDIYKIVKMIMVKNYNPVIVFSFSKRECETLALQMSQLAFNDDAEKDMVGKVFGNAISSLSEEDQGLPQIQHILPLLRRGIGIHHSGLLPILKEVIEILFQEGLIKVLFATETFSIGLNMPAKTVVFTSVRKFDGKEQRWVSPSEFVQMSGRAGRRGLDDRGIVILMIDEKMEPHVAREIVKGEQDRLNSAFYLGYNMILNLMRVEGISPEYMLEKCFFQFQNTAGVSGLEKDLGDLENEKLNMIIEDETIVREYYDLRQKLDTYAKDMRDVINHPNYCLQFMQPGRLVKIKYQNHDFGWGAVVNYSKRVRGKIDDFPPQEAYVVDVLLCLAGDAPTSARSGIDLPPGVKPPAPGEAGKMEVVPVLLSCLEGIAGIRIFLPKDMKSQDQRNTARKNIDEVKRRFGDGISVLDPIENMGITDESFKNLLRKIEVLESRLLSNPLHNSPRLEDLYNRYSLKVELQDKIRATKKKITVAHSIMQLDELKCRKRVLRRLGFIADNDVIQMKARVACEISTGDELLLAELLFNRTFNELTPEQVAALLSCFVFEENSKNEVKLSEELAKPFQNLQAQARLIAKVSQESKLPVSEDDYVQKFKPQLMEVVYTWSKGTSFAAICKMTDVYEGSLIRMFRRLEELLRQMSLAARVMGSTELEAKFDQSLEKIKRDIVNAGSLYL</sequence>
<dbReference type="InterPro" id="IPR048392">
    <property type="entry name" value="MTR4-like_stalk"/>
</dbReference>
<feature type="domain" description="Helicase C-terminal" evidence="10">
    <location>
        <begin position="390"/>
        <end position="594"/>
    </location>
</feature>
<dbReference type="EC" id="3.6.4.13" evidence="11"/>
<dbReference type="PROSITE" id="PS51194">
    <property type="entry name" value="HELICASE_CTER"/>
    <property type="match status" value="1"/>
</dbReference>
<evidence type="ECO:0000256" key="6">
    <source>
        <dbReference type="ARBA" id="ARBA00022840"/>
    </source>
</evidence>
<protein>
    <submittedName>
        <fullName evidence="11">ATP-dependent RNA helicase mtr4</fullName>
        <ecNumber evidence="11">3.6.4.13</ecNumber>
    </submittedName>
</protein>
<dbReference type="PIRSF" id="PIRSF005198">
    <property type="entry name" value="Antiviral_helicase_SKI2"/>
    <property type="match status" value="1"/>
</dbReference>
<organism evidence="11 12">
    <name type="scientific">Discina gigas</name>
    <dbReference type="NCBI Taxonomy" id="1032678"/>
    <lineage>
        <taxon>Eukaryota</taxon>
        <taxon>Fungi</taxon>
        <taxon>Dikarya</taxon>
        <taxon>Ascomycota</taxon>
        <taxon>Pezizomycotina</taxon>
        <taxon>Pezizomycetes</taxon>
        <taxon>Pezizales</taxon>
        <taxon>Discinaceae</taxon>
        <taxon>Discina</taxon>
    </lineage>
</organism>
<dbReference type="PROSITE" id="PS51192">
    <property type="entry name" value="HELICASE_ATP_BIND_1"/>
    <property type="match status" value="1"/>
</dbReference>
<keyword evidence="3" id="KW-0547">Nucleotide-binding</keyword>
<dbReference type="CDD" id="cd18795">
    <property type="entry name" value="SF2_C_Ski2"/>
    <property type="match status" value="1"/>
</dbReference>
<dbReference type="GO" id="GO:0016787">
    <property type="term" value="F:hydrolase activity"/>
    <property type="evidence" value="ECO:0007669"/>
    <property type="project" value="UniProtKB-KW"/>
</dbReference>
<keyword evidence="4 11" id="KW-0378">Hydrolase</keyword>
<evidence type="ECO:0000313" key="11">
    <source>
        <dbReference type="EMBL" id="KAL0639729.1"/>
    </source>
</evidence>
<dbReference type="Pfam" id="PF00271">
    <property type="entry name" value="Helicase_C"/>
    <property type="match status" value="1"/>
</dbReference>
<dbReference type="InterPro" id="IPR001650">
    <property type="entry name" value="Helicase_C-like"/>
</dbReference>
<dbReference type="InterPro" id="IPR012961">
    <property type="entry name" value="Ski2/MTR4_C"/>
</dbReference>
<dbReference type="Pfam" id="PF08148">
    <property type="entry name" value="DSHCT"/>
    <property type="match status" value="1"/>
</dbReference>
<evidence type="ECO:0000256" key="2">
    <source>
        <dbReference type="ARBA" id="ARBA00010140"/>
    </source>
</evidence>
<feature type="compositionally biased region" description="Basic and acidic residues" evidence="8">
    <location>
        <begin position="14"/>
        <end position="31"/>
    </location>
</feature>
<dbReference type="CDD" id="cd18024">
    <property type="entry name" value="DEXHc_Mtr4-like"/>
    <property type="match status" value="1"/>
</dbReference>
<dbReference type="EMBL" id="JBBBZM010000009">
    <property type="protein sequence ID" value="KAL0639729.1"/>
    <property type="molecule type" value="Genomic_DNA"/>
</dbReference>
<dbReference type="Pfam" id="PF13234">
    <property type="entry name" value="MTR4_beta-barrel"/>
    <property type="match status" value="1"/>
</dbReference>
<dbReference type="SUPFAM" id="SSF52540">
    <property type="entry name" value="P-loop containing nucleoside triphosphate hydrolases"/>
    <property type="match status" value="1"/>
</dbReference>
<dbReference type="Pfam" id="PF00270">
    <property type="entry name" value="DEAD"/>
    <property type="match status" value="1"/>
</dbReference>
<feature type="domain" description="Helicase ATP-binding" evidence="9">
    <location>
        <begin position="153"/>
        <end position="309"/>
    </location>
</feature>
<evidence type="ECO:0000313" key="12">
    <source>
        <dbReference type="Proteomes" id="UP001447188"/>
    </source>
</evidence>
<dbReference type="PANTHER" id="PTHR12131:SF7">
    <property type="entry name" value="EXOSOME RNA HELICASE MTR4"/>
    <property type="match status" value="1"/>
</dbReference>
<dbReference type="InterPro" id="IPR011545">
    <property type="entry name" value="DEAD/DEAH_box_helicase_dom"/>
</dbReference>
<dbReference type="Gene3D" id="1.10.3380.30">
    <property type="match status" value="1"/>
</dbReference>
<comment type="caution">
    <text evidence="11">The sequence shown here is derived from an EMBL/GenBank/DDBJ whole genome shotgun (WGS) entry which is preliminary data.</text>
</comment>
<dbReference type="SMART" id="SM00490">
    <property type="entry name" value="HELICc"/>
    <property type="match status" value="1"/>
</dbReference>
<dbReference type="InterPro" id="IPR050699">
    <property type="entry name" value="RNA-DNA_Helicase"/>
</dbReference>
<feature type="region of interest" description="Disordered" evidence="8">
    <location>
        <begin position="14"/>
        <end position="77"/>
    </location>
</feature>
<dbReference type="GO" id="GO:0003724">
    <property type="term" value="F:RNA helicase activity"/>
    <property type="evidence" value="ECO:0007669"/>
    <property type="project" value="UniProtKB-EC"/>
</dbReference>
<dbReference type="SMART" id="SM01142">
    <property type="entry name" value="DSHCT"/>
    <property type="match status" value="1"/>
</dbReference>
<dbReference type="InterPro" id="IPR016438">
    <property type="entry name" value="SKI2-like"/>
</dbReference>
<proteinExistence type="inferred from homology"/>
<dbReference type="InterPro" id="IPR027417">
    <property type="entry name" value="P-loop_NTPase"/>
</dbReference>
<evidence type="ECO:0000256" key="8">
    <source>
        <dbReference type="SAM" id="MobiDB-lite"/>
    </source>
</evidence>
<dbReference type="SMART" id="SM00487">
    <property type="entry name" value="DEXDc"/>
    <property type="match status" value="1"/>
</dbReference>
<evidence type="ECO:0000256" key="3">
    <source>
        <dbReference type="ARBA" id="ARBA00022741"/>
    </source>
</evidence>
<reference evidence="11 12" key="1">
    <citation type="submission" date="2024-02" db="EMBL/GenBank/DDBJ databases">
        <title>Discinaceae phylogenomics.</title>
        <authorList>
            <person name="Dirks A.C."/>
            <person name="James T.Y."/>
        </authorList>
    </citation>
    <scope>NUCLEOTIDE SEQUENCE [LARGE SCALE GENOMIC DNA]</scope>
    <source>
        <strain evidence="11 12">ACD0624</strain>
    </source>
</reference>
<evidence type="ECO:0000256" key="4">
    <source>
        <dbReference type="ARBA" id="ARBA00022801"/>
    </source>
</evidence>
<dbReference type="CDD" id="cd13154">
    <property type="entry name" value="KOW_Mtr4"/>
    <property type="match status" value="1"/>
</dbReference>
<evidence type="ECO:0000256" key="7">
    <source>
        <dbReference type="ARBA" id="ARBA00023242"/>
    </source>
</evidence>